<dbReference type="GO" id="GO:0005789">
    <property type="term" value="C:endoplasmic reticulum membrane"/>
    <property type="evidence" value="ECO:0007669"/>
    <property type="project" value="TreeGrafter"/>
</dbReference>
<evidence type="ECO:0000256" key="3">
    <source>
        <dbReference type="ARBA" id="ARBA00022989"/>
    </source>
</evidence>
<dbReference type="AlphaFoldDB" id="A0AAV2AST5"/>
<sequence length="475" mass="55513">MYSFYIFTVAFLVVVFSDSVNSLIDGLYCGKENCYSVLHVTREASKSEISKMYRQLAKKYHPDMHKTPVLKDEESRKDYDYMLDNPDKVYGHYYRYYRRRMSPKVDARIVIAVTITVISVIQAMEIAKQENLLATNKKRDKRSKDQIKEEHEEILKKILEEKIDIRGGYSKPTLSDVLWVQLICLPYTITKYVCWYVRWLWKFTVLKEEYGEEEKLYLIQRHLQCSQTQWEAIPDEEKEECFEQSLWIKENFLADENVMHKEFQKHFRDFGNSMGKSAKEVRRQLDAEAIELQRRSKSLEHELELKARTLCHSEEQFEEMTSSCDAYFENEPTEFHSLQVPDYSRQSCKEPLVECFLAAGCPERARAIAASRERGPASGWCERKGDPARRKRTIRSEKRGSRKSFPGAEGPGGELVRGEKDLRQDPPRSEGRKEAAGLKNGAAARIWSEMSGKMEIKPDMAVSELIKKLEEILRK</sequence>
<feature type="compositionally biased region" description="Basic and acidic residues" evidence="7">
    <location>
        <begin position="372"/>
        <end position="399"/>
    </location>
</feature>
<dbReference type="PRINTS" id="PR00625">
    <property type="entry name" value="JDOMAIN"/>
</dbReference>
<comment type="similarity">
    <text evidence="6">Belongs to the DNAJC25 family.</text>
</comment>
<evidence type="ECO:0000313" key="10">
    <source>
        <dbReference type="EMBL" id="CAL1286884.1"/>
    </source>
</evidence>
<feature type="domain" description="J" evidence="9">
    <location>
        <begin position="33"/>
        <end position="97"/>
    </location>
</feature>
<gene>
    <name evidence="10" type="ORF">LARSCL_LOCUS14495</name>
</gene>
<reference evidence="10 11" key="1">
    <citation type="submission" date="2024-04" db="EMBL/GenBank/DDBJ databases">
        <authorList>
            <person name="Rising A."/>
            <person name="Reimegard J."/>
            <person name="Sonavane S."/>
            <person name="Akerstrom W."/>
            <person name="Nylinder S."/>
            <person name="Hedman E."/>
            <person name="Kallberg Y."/>
        </authorList>
    </citation>
    <scope>NUCLEOTIDE SEQUENCE [LARGE SCALE GENOMIC DNA]</scope>
</reference>
<dbReference type="CDD" id="cd06257">
    <property type="entry name" value="DnaJ"/>
    <property type="match status" value="1"/>
</dbReference>
<dbReference type="SUPFAM" id="SSF46565">
    <property type="entry name" value="Chaperone J-domain"/>
    <property type="match status" value="1"/>
</dbReference>
<feature type="non-terminal residue" evidence="10">
    <location>
        <position position="475"/>
    </location>
</feature>
<evidence type="ECO:0000256" key="5">
    <source>
        <dbReference type="ARBA" id="ARBA00023186"/>
    </source>
</evidence>
<keyword evidence="8" id="KW-0732">Signal</keyword>
<evidence type="ECO:0000256" key="2">
    <source>
        <dbReference type="ARBA" id="ARBA00022692"/>
    </source>
</evidence>
<keyword evidence="2" id="KW-0812">Transmembrane</keyword>
<evidence type="ECO:0000256" key="8">
    <source>
        <dbReference type="SAM" id="SignalP"/>
    </source>
</evidence>
<dbReference type="InterPro" id="IPR036869">
    <property type="entry name" value="J_dom_sf"/>
</dbReference>
<feature type="signal peptide" evidence="8">
    <location>
        <begin position="1"/>
        <end position="22"/>
    </location>
</feature>
<keyword evidence="5" id="KW-0143">Chaperone</keyword>
<comment type="caution">
    <text evidence="10">The sequence shown here is derived from an EMBL/GenBank/DDBJ whole genome shotgun (WGS) entry which is preliminary data.</text>
</comment>
<keyword evidence="11" id="KW-1185">Reference proteome</keyword>
<dbReference type="GO" id="GO:0006457">
    <property type="term" value="P:protein folding"/>
    <property type="evidence" value="ECO:0007669"/>
    <property type="project" value="InterPro"/>
</dbReference>
<comment type="subcellular location">
    <subcellularLocation>
        <location evidence="1">Membrane</location>
        <topology evidence="1">Multi-pass membrane protein</topology>
    </subcellularLocation>
</comment>
<dbReference type="EMBL" id="CAXIEN010000209">
    <property type="protein sequence ID" value="CAL1286884.1"/>
    <property type="molecule type" value="Genomic_DNA"/>
</dbReference>
<name>A0AAV2AST5_9ARAC</name>
<evidence type="ECO:0000256" key="4">
    <source>
        <dbReference type="ARBA" id="ARBA00023136"/>
    </source>
</evidence>
<dbReference type="PANTHER" id="PTHR44176:SF1">
    <property type="entry name" value="DNAJ HOMOLOG SUBFAMILY C MEMBER 25"/>
    <property type="match status" value="1"/>
</dbReference>
<dbReference type="Pfam" id="PF00226">
    <property type="entry name" value="DnaJ"/>
    <property type="match status" value="1"/>
</dbReference>
<proteinExistence type="inferred from homology"/>
<evidence type="ECO:0000313" key="11">
    <source>
        <dbReference type="Proteomes" id="UP001497382"/>
    </source>
</evidence>
<protein>
    <recommendedName>
        <fullName evidence="9">J domain-containing protein</fullName>
    </recommendedName>
</protein>
<dbReference type="PANTHER" id="PTHR44176">
    <property type="entry name" value="DNAJ HOMOLOG SUBFAMILY C MEMBER 25"/>
    <property type="match status" value="1"/>
</dbReference>
<feature type="compositionally biased region" description="Basic and acidic residues" evidence="7">
    <location>
        <begin position="416"/>
        <end position="436"/>
    </location>
</feature>
<feature type="chain" id="PRO_5043539224" description="J domain-containing protein" evidence="8">
    <location>
        <begin position="23"/>
        <end position="475"/>
    </location>
</feature>
<evidence type="ECO:0000256" key="1">
    <source>
        <dbReference type="ARBA" id="ARBA00004141"/>
    </source>
</evidence>
<dbReference type="PROSITE" id="PS50076">
    <property type="entry name" value="DNAJ_2"/>
    <property type="match status" value="1"/>
</dbReference>
<evidence type="ECO:0000259" key="9">
    <source>
        <dbReference type="PROSITE" id="PS50076"/>
    </source>
</evidence>
<dbReference type="InterPro" id="IPR001623">
    <property type="entry name" value="DnaJ_domain"/>
</dbReference>
<accession>A0AAV2AST5</accession>
<dbReference type="InterPro" id="IPR044632">
    <property type="entry name" value="DNAJC25-like"/>
</dbReference>
<feature type="region of interest" description="Disordered" evidence="7">
    <location>
        <begin position="372"/>
        <end position="444"/>
    </location>
</feature>
<evidence type="ECO:0000256" key="7">
    <source>
        <dbReference type="SAM" id="MobiDB-lite"/>
    </source>
</evidence>
<evidence type="ECO:0000256" key="6">
    <source>
        <dbReference type="ARBA" id="ARBA00024193"/>
    </source>
</evidence>
<dbReference type="Gene3D" id="1.10.287.110">
    <property type="entry name" value="DnaJ domain"/>
    <property type="match status" value="1"/>
</dbReference>
<organism evidence="10 11">
    <name type="scientific">Larinioides sclopetarius</name>
    <dbReference type="NCBI Taxonomy" id="280406"/>
    <lineage>
        <taxon>Eukaryota</taxon>
        <taxon>Metazoa</taxon>
        <taxon>Ecdysozoa</taxon>
        <taxon>Arthropoda</taxon>
        <taxon>Chelicerata</taxon>
        <taxon>Arachnida</taxon>
        <taxon>Araneae</taxon>
        <taxon>Araneomorphae</taxon>
        <taxon>Entelegynae</taxon>
        <taxon>Araneoidea</taxon>
        <taxon>Araneidae</taxon>
        <taxon>Larinioides</taxon>
    </lineage>
</organism>
<keyword evidence="4" id="KW-0472">Membrane</keyword>
<dbReference type="SMART" id="SM00271">
    <property type="entry name" value="DnaJ"/>
    <property type="match status" value="1"/>
</dbReference>
<keyword evidence="3" id="KW-1133">Transmembrane helix</keyword>
<dbReference type="Proteomes" id="UP001497382">
    <property type="component" value="Unassembled WGS sequence"/>
</dbReference>